<sequence length="54" mass="5675">MDPVSAAGLASSIITSIDFSTKLVKGSYDLYKAGGNEQHGQLSNVLDEYKAVAN</sequence>
<evidence type="ECO:0000313" key="2">
    <source>
        <dbReference type="Proteomes" id="UP001059893"/>
    </source>
</evidence>
<dbReference type="Proteomes" id="UP001059893">
    <property type="component" value="Unassembled WGS sequence"/>
</dbReference>
<accession>A0ABQ8NJH7</accession>
<dbReference type="EMBL" id="JABSND010000098">
    <property type="protein sequence ID" value="KAI6298085.1"/>
    <property type="molecule type" value="Genomic_DNA"/>
</dbReference>
<organism evidence="1 2">
    <name type="scientific">Pyricularia grisea</name>
    <name type="common">Crabgrass-specific blast fungus</name>
    <name type="synonym">Magnaporthe grisea</name>
    <dbReference type="NCBI Taxonomy" id="148305"/>
    <lineage>
        <taxon>Eukaryota</taxon>
        <taxon>Fungi</taxon>
        <taxon>Dikarya</taxon>
        <taxon>Ascomycota</taxon>
        <taxon>Pezizomycotina</taxon>
        <taxon>Sordariomycetes</taxon>
        <taxon>Sordariomycetidae</taxon>
        <taxon>Magnaporthales</taxon>
        <taxon>Pyriculariaceae</taxon>
        <taxon>Pyricularia</taxon>
    </lineage>
</organism>
<protein>
    <submittedName>
        <fullName evidence="1">Uncharacterized protein</fullName>
    </submittedName>
</protein>
<reference evidence="1" key="1">
    <citation type="submission" date="2021-01" db="EMBL/GenBank/DDBJ databases">
        <title>Deciphering the adaptive evolutionary patterns associated with biogeogrpahic diversity in the finger millet blast pathogen Magnaporthe oryzae in Eastern Africa.</title>
        <authorList>
            <person name="Onyema G."/>
            <person name="Shittu T.A."/>
            <person name="Dodsworth S."/>
            <person name="Devilliers S."/>
            <person name="Muthumeenakshi S."/>
            <person name="Sreenivasaprasad S."/>
        </authorList>
    </citation>
    <scope>NUCLEOTIDE SEQUENCE</scope>
    <source>
        <strain evidence="1">D15/s37</strain>
    </source>
</reference>
<comment type="caution">
    <text evidence="1">The sequence shown here is derived from an EMBL/GenBank/DDBJ whole genome shotgun (WGS) entry which is preliminary data.</text>
</comment>
<proteinExistence type="predicted"/>
<gene>
    <name evidence="1" type="ORF">MCOR33_005715</name>
</gene>
<keyword evidence="2" id="KW-1185">Reference proteome</keyword>
<name>A0ABQ8NJH7_PYRGI</name>
<evidence type="ECO:0000313" key="1">
    <source>
        <dbReference type="EMBL" id="KAI6298085.1"/>
    </source>
</evidence>